<protein>
    <recommendedName>
        <fullName evidence="4">Helicase domino</fullName>
    </recommendedName>
</protein>
<evidence type="ECO:0000256" key="1">
    <source>
        <dbReference type="SAM" id="MobiDB-lite"/>
    </source>
</evidence>
<feature type="non-terminal residue" evidence="2">
    <location>
        <position position="1"/>
    </location>
</feature>
<organism evidence="2 3">
    <name type="scientific">Asbolus verrucosus</name>
    <name type="common">Desert ironclad beetle</name>
    <dbReference type="NCBI Taxonomy" id="1661398"/>
    <lineage>
        <taxon>Eukaryota</taxon>
        <taxon>Metazoa</taxon>
        <taxon>Ecdysozoa</taxon>
        <taxon>Arthropoda</taxon>
        <taxon>Hexapoda</taxon>
        <taxon>Insecta</taxon>
        <taxon>Pterygota</taxon>
        <taxon>Neoptera</taxon>
        <taxon>Endopterygota</taxon>
        <taxon>Coleoptera</taxon>
        <taxon>Polyphaga</taxon>
        <taxon>Cucujiformia</taxon>
        <taxon>Tenebrionidae</taxon>
        <taxon>Pimeliinae</taxon>
        <taxon>Asbolus</taxon>
    </lineage>
</organism>
<gene>
    <name evidence="2" type="ORF">BDFB_008668</name>
</gene>
<evidence type="ECO:0008006" key="4">
    <source>
        <dbReference type="Google" id="ProtNLM"/>
    </source>
</evidence>
<dbReference type="EMBL" id="QDEB01014673">
    <property type="protein sequence ID" value="RZC41720.1"/>
    <property type="molecule type" value="Genomic_DNA"/>
</dbReference>
<dbReference type="AlphaFoldDB" id="A0A482W972"/>
<keyword evidence="3" id="KW-1185">Reference proteome</keyword>
<reference evidence="2 3" key="1">
    <citation type="submission" date="2017-03" db="EMBL/GenBank/DDBJ databases">
        <title>Genome of the blue death feigning beetle - Asbolus verrucosus.</title>
        <authorList>
            <person name="Rider S.D."/>
        </authorList>
    </citation>
    <scope>NUCLEOTIDE SEQUENCE [LARGE SCALE GENOMIC DNA]</scope>
    <source>
        <strain evidence="2">Butters</strain>
        <tissue evidence="2">Head and leg muscle</tissue>
    </source>
</reference>
<dbReference type="Proteomes" id="UP000292052">
    <property type="component" value="Unassembled WGS sequence"/>
</dbReference>
<dbReference type="STRING" id="1661398.A0A482W972"/>
<accession>A0A482W972</accession>
<evidence type="ECO:0000313" key="2">
    <source>
        <dbReference type="EMBL" id="RZC41720.1"/>
    </source>
</evidence>
<sequence length="410" mass="42131">TIRSQRIITSPLQASTVVSVAGLSPAQLQAATQRLIVSGSSPGQAKTEGGTPTAIQAKSISSAQLQLIRQQAGGQTVKNSTVTIGGQQAVVQFTQAQPRAQFVRQGTVTVGAKTGITRTVTESEVSQLLKKQQQKTITAAVASGTQASNIQGISSQVLAQAVQQAGSSGTQVATLVKAVSNTGGVTQTVTIPVSGVTLANAGKTITPTLKAANTQHLRQFQIQQQLLAHKKLSGQKLNIAQVGGKSSVQTQLIVGPKPLSTAMTVQQFTQVMRAPLGLTRGPVVLAKGTPRVIPVNTSQGTKQTIQVVAATSQALNSALRPQGSSTLAGALTGIKVQGQGNTQAQQALLSQVSAALQNQTVAVRQGSPVRLQTASGASIVAVTVQPTSNVQQGTPQTSNAEQVSSRFMKK</sequence>
<evidence type="ECO:0000313" key="3">
    <source>
        <dbReference type="Proteomes" id="UP000292052"/>
    </source>
</evidence>
<dbReference type="OrthoDB" id="372624at2759"/>
<comment type="caution">
    <text evidence="2">The sequence shown here is derived from an EMBL/GenBank/DDBJ whole genome shotgun (WGS) entry which is preliminary data.</text>
</comment>
<name>A0A482W972_ASBVE</name>
<feature type="region of interest" description="Disordered" evidence="1">
    <location>
        <begin position="388"/>
        <end position="410"/>
    </location>
</feature>
<proteinExistence type="predicted"/>